<dbReference type="AlphaFoldDB" id="A0A5C3QW40"/>
<keyword evidence="3" id="KW-1185">Reference proteome</keyword>
<accession>A0A5C3QW40</accession>
<name>A0A5C3QW40_9AGAR</name>
<evidence type="ECO:0000256" key="1">
    <source>
        <dbReference type="SAM" id="MobiDB-lite"/>
    </source>
</evidence>
<gene>
    <name evidence="2" type="ORF">BDV98DRAFT_226085</name>
</gene>
<evidence type="ECO:0000313" key="2">
    <source>
        <dbReference type="EMBL" id="TFL05598.1"/>
    </source>
</evidence>
<reference evidence="2 3" key="1">
    <citation type="journal article" date="2019" name="Nat. Ecol. Evol.">
        <title>Megaphylogeny resolves global patterns of mushroom evolution.</title>
        <authorList>
            <person name="Varga T."/>
            <person name="Krizsan K."/>
            <person name="Foldi C."/>
            <person name="Dima B."/>
            <person name="Sanchez-Garcia M."/>
            <person name="Sanchez-Ramirez S."/>
            <person name="Szollosi G.J."/>
            <person name="Szarkandi J.G."/>
            <person name="Papp V."/>
            <person name="Albert L."/>
            <person name="Andreopoulos W."/>
            <person name="Angelini C."/>
            <person name="Antonin V."/>
            <person name="Barry K.W."/>
            <person name="Bougher N.L."/>
            <person name="Buchanan P."/>
            <person name="Buyck B."/>
            <person name="Bense V."/>
            <person name="Catcheside P."/>
            <person name="Chovatia M."/>
            <person name="Cooper J."/>
            <person name="Damon W."/>
            <person name="Desjardin D."/>
            <person name="Finy P."/>
            <person name="Geml J."/>
            <person name="Haridas S."/>
            <person name="Hughes K."/>
            <person name="Justo A."/>
            <person name="Karasinski D."/>
            <person name="Kautmanova I."/>
            <person name="Kiss B."/>
            <person name="Kocsube S."/>
            <person name="Kotiranta H."/>
            <person name="LaButti K.M."/>
            <person name="Lechner B.E."/>
            <person name="Liimatainen K."/>
            <person name="Lipzen A."/>
            <person name="Lukacs Z."/>
            <person name="Mihaltcheva S."/>
            <person name="Morgado L.N."/>
            <person name="Niskanen T."/>
            <person name="Noordeloos M.E."/>
            <person name="Ohm R.A."/>
            <person name="Ortiz-Santana B."/>
            <person name="Ovrebo C."/>
            <person name="Racz N."/>
            <person name="Riley R."/>
            <person name="Savchenko A."/>
            <person name="Shiryaev A."/>
            <person name="Soop K."/>
            <person name="Spirin V."/>
            <person name="Szebenyi C."/>
            <person name="Tomsovsky M."/>
            <person name="Tulloss R.E."/>
            <person name="Uehling J."/>
            <person name="Grigoriev I.V."/>
            <person name="Vagvolgyi C."/>
            <person name="Papp T."/>
            <person name="Martin F.M."/>
            <person name="Miettinen O."/>
            <person name="Hibbett D.S."/>
            <person name="Nagy L.G."/>
        </authorList>
    </citation>
    <scope>NUCLEOTIDE SEQUENCE [LARGE SCALE GENOMIC DNA]</scope>
    <source>
        <strain evidence="2 3">CBS 309.79</strain>
    </source>
</reference>
<dbReference type="Proteomes" id="UP000305067">
    <property type="component" value="Unassembled WGS sequence"/>
</dbReference>
<organism evidence="2 3">
    <name type="scientific">Pterulicium gracile</name>
    <dbReference type="NCBI Taxonomy" id="1884261"/>
    <lineage>
        <taxon>Eukaryota</taxon>
        <taxon>Fungi</taxon>
        <taxon>Dikarya</taxon>
        <taxon>Basidiomycota</taxon>
        <taxon>Agaricomycotina</taxon>
        <taxon>Agaricomycetes</taxon>
        <taxon>Agaricomycetidae</taxon>
        <taxon>Agaricales</taxon>
        <taxon>Pleurotineae</taxon>
        <taxon>Pterulaceae</taxon>
        <taxon>Pterulicium</taxon>
    </lineage>
</organism>
<feature type="compositionally biased region" description="Low complexity" evidence="1">
    <location>
        <begin position="91"/>
        <end position="105"/>
    </location>
</feature>
<sequence length="171" mass="19662">MSLLCPARPAQVLHWLRRSQTQLLQIDISFGSPDELAMLTLLVSAVHRWETVVFDLLDSKFPRSQYGVGSLLPWYFHRFDEDVEDDDGTYSESSESSSSNTSSLRSELDDESEAFRVEERVPIFLYVRYRHLVHTTAHTLQLTSVSNLRSMKVHFGASWPEIDMQLARIAN</sequence>
<dbReference type="EMBL" id="ML178816">
    <property type="protein sequence ID" value="TFL05598.1"/>
    <property type="molecule type" value="Genomic_DNA"/>
</dbReference>
<feature type="region of interest" description="Disordered" evidence="1">
    <location>
        <begin position="86"/>
        <end position="105"/>
    </location>
</feature>
<protein>
    <submittedName>
        <fullName evidence="2">Uncharacterized protein</fullName>
    </submittedName>
</protein>
<proteinExistence type="predicted"/>
<evidence type="ECO:0000313" key="3">
    <source>
        <dbReference type="Proteomes" id="UP000305067"/>
    </source>
</evidence>